<reference evidence="1 2" key="1">
    <citation type="submission" date="2019-09" db="EMBL/GenBank/DDBJ databases">
        <authorList>
            <person name="Ou C."/>
        </authorList>
    </citation>
    <scope>NUCLEOTIDE SEQUENCE [LARGE SCALE GENOMIC DNA]</scope>
    <source>
        <strain evidence="1">S2</strain>
        <tissue evidence="1">Leaf</tissue>
    </source>
</reference>
<evidence type="ECO:0000313" key="2">
    <source>
        <dbReference type="Proteomes" id="UP000327157"/>
    </source>
</evidence>
<dbReference type="OrthoDB" id="1139844at2759"/>
<reference evidence="1 2" key="2">
    <citation type="submission" date="2019-11" db="EMBL/GenBank/DDBJ databases">
        <title>A de novo genome assembly of a pear dwarfing rootstock.</title>
        <authorList>
            <person name="Wang F."/>
            <person name="Wang J."/>
            <person name="Li S."/>
            <person name="Zhang Y."/>
            <person name="Fang M."/>
            <person name="Ma L."/>
            <person name="Zhao Y."/>
            <person name="Jiang S."/>
        </authorList>
    </citation>
    <scope>NUCLEOTIDE SEQUENCE [LARGE SCALE GENOMIC DNA]</scope>
    <source>
        <strain evidence="1">S2</strain>
        <tissue evidence="1">Leaf</tissue>
    </source>
</reference>
<accession>A0A5N5HC56</accession>
<comment type="caution">
    <text evidence="1">The sequence shown here is derived from an EMBL/GenBank/DDBJ whole genome shotgun (WGS) entry which is preliminary data.</text>
</comment>
<keyword evidence="2" id="KW-1185">Reference proteome</keyword>
<dbReference type="Proteomes" id="UP000327157">
    <property type="component" value="Unassembled WGS sequence"/>
</dbReference>
<name>A0A5N5HC56_9ROSA</name>
<sequence>MNMLMVLDVVGKSIEEILVMDNCDDSIVQLPTNIKCGSHSIHNYMSCEWDNYIAFEGQIFRGDCADFRYKLKKFSVKCGVDLNNDKNHISVECSRKESDGCL</sequence>
<protein>
    <submittedName>
        <fullName evidence="1">Uncharacterized protein</fullName>
    </submittedName>
</protein>
<evidence type="ECO:0000313" key="1">
    <source>
        <dbReference type="EMBL" id="KAB2620724.1"/>
    </source>
</evidence>
<organism evidence="1 2">
    <name type="scientific">Pyrus ussuriensis x Pyrus communis</name>
    <dbReference type="NCBI Taxonomy" id="2448454"/>
    <lineage>
        <taxon>Eukaryota</taxon>
        <taxon>Viridiplantae</taxon>
        <taxon>Streptophyta</taxon>
        <taxon>Embryophyta</taxon>
        <taxon>Tracheophyta</taxon>
        <taxon>Spermatophyta</taxon>
        <taxon>Magnoliopsida</taxon>
        <taxon>eudicotyledons</taxon>
        <taxon>Gunneridae</taxon>
        <taxon>Pentapetalae</taxon>
        <taxon>rosids</taxon>
        <taxon>fabids</taxon>
        <taxon>Rosales</taxon>
        <taxon>Rosaceae</taxon>
        <taxon>Amygdaloideae</taxon>
        <taxon>Maleae</taxon>
        <taxon>Pyrus</taxon>
    </lineage>
</organism>
<dbReference type="EMBL" id="SMOL01000294">
    <property type="protein sequence ID" value="KAB2620724.1"/>
    <property type="molecule type" value="Genomic_DNA"/>
</dbReference>
<proteinExistence type="predicted"/>
<dbReference type="AlphaFoldDB" id="A0A5N5HC56"/>
<gene>
    <name evidence="1" type="ORF">D8674_037704</name>
</gene>